<dbReference type="InterPro" id="IPR003658">
    <property type="entry name" value="Anti-sigma_ant"/>
</dbReference>
<dbReference type="eggNOG" id="COG1366">
    <property type="taxonomic scope" value="Bacteria"/>
</dbReference>
<dbReference type="RefSeq" id="WP_045946190.1">
    <property type="nucleotide sequence ID" value="NZ_JZWV01000097.1"/>
</dbReference>
<evidence type="ECO:0000313" key="4">
    <source>
        <dbReference type="EMBL" id="KJY37678.1"/>
    </source>
</evidence>
<dbReference type="Gene3D" id="3.30.750.24">
    <property type="entry name" value="STAS domain"/>
    <property type="match status" value="1"/>
</dbReference>
<dbReference type="AlphaFoldDB" id="A0A0F4JVA9"/>
<dbReference type="InterPro" id="IPR002645">
    <property type="entry name" value="STAS_dom"/>
</dbReference>
<dbReference type="NCBIfam" id="TIGR00377">
    <property type="entry name" value="ant_ant_sig"/>
    <property type="match status" value="1"/>
</dbReference>
<dbReference type="PROSITE" id="PS50801">
    <property type="entry name" value="STAS"/>
    <property type="match status" value="1"/>
</dbReference>
<dbReference type="Pfam" id="PF01740">
    <property type="entry name" value="STAS"/>
    <property type="match status" value="1"/>
</dbReference>
<dbReference type="InterPro" id="IPR036513">
    <property type="entry name" value="STAS_dom_sf"/>
</dbReference>
<dbReference type="GO" id="GO:0043856">
    <property type="term" value="F:anti-sigma factor antagonist activity"/>
    <property type="evidence" value="ECO:0007669"/>
    <property type="project" value="InterPro"/>
</dbReference>
<gene>
    <name evidence="4" type="ORF">VR44_05355</name>
</gene>
<comment type="caution">
    <text evidence="4">The sequence shown here is derived from an EMBL/GenBank/DDBJ whole genome shotgun (WGS) entry which is preliminary data.</text>
</comment>
<dbReference type="PANTHER" id="PTHR33495">
    <property type="entry name" value="ANTI-SIGMA FACTOR ANTAGONIST TM_1081-RELATED-RELATED"/>
    <property type="match status" value="1"/>
</dbReference>
<feature type="domain" description="STAS" evidence="3">
    <location>
        <begin position="3"/>
        <end position="103"/>
    </location>
</feature>
<dbReference type="PANTHER" id="PTHR33495:SF14">
    <property type="entry name" value="ANTI-SIGMA FACTOR ANTAGONIST"/>
    <property type="match status" value="1"/>
</dbReference>
<comment type="similarity">
    <text evidence="1 2">Belongs to the anti-sigma-factor antagonist family.</text>
</comment>
<reference evidence="4 5" key="1">
    <citation type="submission" date="2015-02" db="EMBL/GenBank/DDBJ databases">
        <authorList>
            <person name="Ju K.-S."/>
            <person name="Doroghazi J.R."/>
            <person name="Metcalf W."/>
        </authorList>
    </citation>
    <scope>NUCLEOTIDE SEQUENCE [LARGE SCALE GENOMIC DNA]</scope>
    <source>
        <strain evidence="4 5">NRRL ISP-5550</strain>
    </source>
</reference>
<evidence type="ECO:0000256" key="2">
    <source>
        <dbReference type="RuleBase" id="RU003749"/>
    </source>
</evidence>
<dbReference type="Proteomes" id="UP000033551">
    <property type="component" value="Unassembled WGS sequence"/>
</dbReference>
<dbReference type="CDD" id="cd07043">
    <property type="entry name" value="STAS_anti-anti-sigma_factors"/>
    <property type="match status" value="1"/>
</dbReference>
<dbReference type="STRING" id="68223.GCA_002028425_01366"/>
<dbReference type="PATRIC" id="fig|68223.7.peg.1707"/>
<evidence type="ECO:0000259" key="3">
    <source>
        <dbReference type="PROSITE" id="PS50801"/>
    </source>
</evidence>
<proteinExistence type="inferred from homology"/>
<dbReference type="EMBL" id="JZWV01000097">
    <property type="protein sequence ID" value="KJY37678.1"/>
    <property type="molecule type" value="Genomic_DNA"/>
</dbReference>
<evidence type="ECO:0000313" key="5">
    <source>
        <dbReference type="Proteomes" id="UP000033551"/>
    </source>
</evidence>
<sequence>MPLSVSLSIEGDTTVIELTGELDAKTAPEFHQTIEKAAGHGTSTVEIRMAGVGYMASAGLRSLVFAQQKVADHVTIRVVGAIEPVSRTIRTAGLDRSIQLSDD</sequence>
<dbReference type="SUPFAM" id="SSF52091">
    <property type="entry name" value="SpoIIaa-like"/>
    <property type="match status" value="1"/>
</dbReference>
<dbReference type="OrthoDB" id="9794628at2"/>
<organism evidence="4 5">
    <name type="scientific">Streptomyces katrae</name>
    <dbReference type="NCBI Taxonomy" id="68223"/>
    <lineage>
        <taxon>Bacteria</taxon>
        <taxon>Bacillati</taxon>
        <taxon>Actinomycetota</taxon>
        <taxon>Actinomycetes</taxon>
        <taxon>Kitasatosporales</taxon>
        <taxon>Streptomycetaceae</taxon>
        <taxon>Streptomyces</taxon>
    </lineage>
</organism>
<evidence type="ECO:0000256" key="1">
    <source>
        <dbReference type="ARBA" id="ARBA00009013"/>
    </source>
</evidence>
<name>A0A0F4JVA9_9ACTN</name>
<accession>A0A0F4JVA9</accession>
<keyword evidence="5" id="KW-1185">Reference proteome</keyword>
<protein>
    <recommendedName>
        <fullName evidence="2">Anti-sigma factor antagonist</fullName>
    </recommendedName>
</protein>